<dbReference type="AlphaFoldDB" id="A0A8C3BFZ2"/>
<dbReference type="PROSITE" id="PS50056">
    <property type="entry name" value="TYR_PHOSPHATASE_2"/>
    <property type="match status" value="1"/>
</dbReference>
<dbReference type="GO" id="GO:0005634">
    <property type="term" value="C:nucleus"/>
    <property type="evidence" value="ECO:0007669"/>
    <property type="project" value="UniProtKB-SubCell"/>
</dbReference>
<dbReference type="PIRSF" id="PIRSF000939">
    <property type="entry name" value="MAPK_Ptase"/>
    <property type="match status" value="1"/>
</dbReference>
<keyword evidence="3 10" id="KW-0378">Hydrolase</keyword>
<keyword evidence="5" id="KW-0539">Nucleus</keyword>
<proteinExistence type="inferred from homology"/>
<dbReference type="PROSITE" id="PS00383">
    <property type="entry name" value="TYR_PHOSPHATASE_1"/>
    <property type="match status" value="1"/>
</dbReference>
<dbReference type="InterPro" id="IPR036873">
    <property type="entry name" value="Rhodanese-like_dom_sf"/>
</dbReference>
<dbReference type="FunFam" id="3.90.190.10:FF:000057">
    <property type="entry name" value="Dual specificity phosphatase 5"/>
    <property type="match status" value="1"/>
</dbReference>
<feature type="active site" description="Phosphocysteine intermediate" evidence="11">
    <location>
        <position position="332"/>
    </location>
</feature>
<dbReference type="Pfam" id="PF00782">
    <property type="entry name" value="DSPc"/>
    <property type="match status" value="1"/>
</dbReference>
<dbReference type="GO" id="GO:0004722">
    <property type="term" value="F:protein serine/threonine phosphatase activity"/>
    <property type="evidence" value="ECO:0007669"/>
    <property type="project" value="UniProtKB-EC"/>
</dbReference>
<dbReference type="EC" id="3.1.3.48" evidence="10"/>
<protein>
    <recommendedName>
        <fullName evidence="10">Dual specificity protein phosphatase</fullName>
        <ecNumber evidence="10">3.1.3.16</ecNumber>
        <ecNumber evidence="10">3.1.3.48</ecNumber>
    </recommendedName>
</protein>
<evidence type="ECO:0000259" key="13">
    <source>
        <dbReference type="PROSITE" id="PS50056"/>
    </source>
</evidence>
<dbReference type="GO" id="GO:0004725">
    <property type="term" value="F:protein tyrosine phosphatase activity"/>
    <property type="evidence" value="ECO:0007669"/>
    <property type="project" value="UniProtKB-EC"/>
</dbReference>
<evidence type="ECO:0000256" key="7">
    <source>
        <dbReference type="ARBA" id="ARBA00048336"/>
    </source>
</evidence>
<dbReference type="PRINTS" id="PR01764">
    <property type="entry name" value="MAPKPHPHTASE"/>
</dbReference>
<comment type="catalytic activity">
    <reaction evidence="8 10">
        <text>O-phospho-L-tyrosyl-[protein] + H2O = L-tyrosyl-[protein] + phosphate</text>
        <dbReference type="Rhea" id="RHEA:10684"/>
        <dbReference type="Rhea" id="RHEA-COMP:10136"/>
        <dbReference type="Rhea" id="RHEA-COMP:20101"/>
        <dbReference type="ChEBI" id="CHEBI:15377"/>
        <dbReference type="ChEBI" id="CHEBI:43474"/>
        <dbReference type="ChEBI" id="CHEBI:46858"/>
        <dbReference type="ChEBI" id="CHEBI:61978"/>
        <dbReference type="EC" id="3.1.3.48"/>
    </reaction>
</comment>
<reference evidence="15" key="2">
    <citation type="submission" date="2025-08" db="UniProtKB">
        <authorList>
            <consortium name="Ensembl"/>
        </authorList>
    </citation>
    <scope>IDENTIFICATION</scope>
</reference>
<dbReference type="PANTHER" id="PTHR10159">
    <property type="entry name" value="DUAL SPECIFICITY PROTEIN PHOSPHATASE"/>
    <property type="match status" value="1"/>
</dbReference>
<evidence type="ECO:0000256" key="8">
    <source>
        <dbReference type="ARBA" id="ARBA00051722"/>
    </source>
</evidence>
<dbReference type="PANTHER" id="PTHR10159:SF40">
    <property type="entry name" value="DUAL SPECIFICITY PROTEIN PHOSPHATASE 5"/>
    <property type="match status" value="1"/>
</dbReference>
<evidence type="ECO:0000256" key="10">
    <source>
        <dbReference type="PIRNR" id="PIRNR000939"/>
    </source>
</evidence>
<dbReference type="GO" id="GO:0017017">
    <property type="term" value="F:MAP kinase tyrosine/serine/threonine phosphatase activity"/>
    <property type="evidence" value="ECO:0007669"/>
    <property type="project" value="InterPro"/>
</dbReference>
<evidence type="ECO:0000256" key="3">
    <source>
        <dbReference type="ARBA" id="ARBA00022801"/>
    </source>
</evidence>
<organism evidence="15 16">
    <name type="scientific">Cairina moschata</name>
    <name type="common">Muscovy duck</name>
    <dbReference type="NCBI Taxonomy" id="8855"/>
    <lineage>
        <taxon>Eukaryota</taxon>
        <taxon>Metazoa</taxon>
        <taxon>Chordata</taxon>
        <taxon>Craniata</taxon>
        <taxon>Vertebrata</taxon>
        <taxon>Euteleostomi</taxon>
        <taxon>Archelosauria</taxon>
        <taxon>Archosauria</taxon>
        <taxon>Dinosauria</taxon>
        <taxon>Saurischia</taxon>
        <taxon>Theropoda</taxon>
        <taxon>Coelurosauria</taxon>
        <taxon>Aves</taxon>
        <taxon>Neognathae</taxon>
        <taxon>Galloanserae</taxon>
        <taxon>Anseriformes</taxon>
        <taxon>Anatidae</taxon>
        <taxon>Anatinae</taxon>
        <taxon>Cairina</taxon>
    </lineage>
</organism>
<dbReference type="SUPFAM" id="SSF52799">
    <property type="entry name" value="(Phosphotyrosine protein) phosphatases II"/>
    <property type="match status" value="1"/>
</dbReference>
<dbReference type="Gene3D" id="3.40.250.10">
    <property type="entry name" value="Rhodanese-like domain"/>
    <property type="match status" value="1"/>
</dbReference>
<dbReference type="SMART" id="SM00450">
    <property type="entry name" value="RHOD"/>
    <property type="match status" value="1"/>
</dbReference>
<dbReference type="InterPro" id="IPR016130">
    <property type="entry name" value="Tyr_Pase_AS"/>
</dbReference>
<dbReference type="SMART" id="SM00404">
    <property type="entry name" value="PTPc_motif"/>
    <property type="match status" value="1"/>
</dbReference>
<dbReference type="InterPro" id="IPR008343">
    <property type="entry name" value="MKP"/>
</dbReference>
<comment type="subcellular location">
    <subcellularLocation>
        <location evidence="1">Nucleus</location>
    </subcellularLocation>
</comment>
<evidence type="ECO:0000256" key="1">
    <source>
        <dbReference type="ARBA" id="ARBA00004123"/>
    </source>
</evidence>
<dbReference type="FunFam" id="3.40.250.10:FF:000023">
    <property type="entry name" value="Dual specificity protein phosphatase"/>
    <property type="match status" value="1"/>
</dbReference>
<dbReference type="InterPro" id="IPR029021">
    <property type="entry name" value="Prot-tyrosine_phosphatase-like"/>
</dbReference>
<dbReference type="InterPro" id="IPR001763">
    <property type="entry name" value="Rhodanese-like_dom"/>
</dbReference>
<dbReference type="InterPro" id="IPR020422">
    <property type="entry name" value="TYR_PHOSPHATASE_DUAL_dom"/>
</dbReference>
<dbReference type="PROSITE" id="PS50054">
    <property type="entry name" value="TYR_PHOSPHATASE_DUAL"/>
    <property type="match status" value="1"/>
</dbReference>
<dbReference type="GO" id="GO:0043409">
    <property type="term" value="P:negative regulation of MAPK cascade"/>
    <property type="evidence" value="ECO:0007669"/>
    <property type="project" value="TreeGrafter"/>
</dbReference>
<dbReference type="SMART" id="SM00195">
    <property type="entry name" value="DSPc"/>
    <property type="match status" value="1"/>
</dbReference>
<keyword evidence="4 10" id="KW-0904">Protein phosphatase</keyword>
<accession>A0A8C3BFZ2</accession>
<feature type="domain" description="Tyrosine specific protein phosphatases" evidence="13">
    <location>
        <begin position="309"/>
        <end position="366"/>
    </location>
</feature>
<evidence type="ECO:0000313" key="16">
    <source>
        <dbReference type="Proteomes" id="UP000694556"/>
    </source>
</evidence>
<evidence type="ECO:0000256" key="2">
    <source>
        <dbReference type="ARBA" id="ARBA00008601"/>
    </source>
</evidence>
<evidence type="ECO:0000256" key="11">
    <source>
        <dbReference type="PIRSR" id="PIRSR000939-1"/>
    </source>
</evidence>
<name>A0A8C3BFZ2_CAIMO</name>
<dbReference type="Gene3D" id="3.90.190.10">
    <property type="entry name" value="Protein tyrosine phosphatase superfamily"/>
    <property type="match status" value="1"/>
</dbReference>
<reference evidence="15" key="3">
    <citation type="submission" date="2025-09" db="UniProtKB">
        <authorList>
            <consortium name="Ensembl"/>
        </authorList>
    </citation>
    <scope>IDENTIFICATION</scope>
</reference>
<dbReference type="Ensembl" id="ENSCMMT00000004431.1">
    <property type="protein sequence ID" value="ENSCMMP00000003961.1"/>
    <property type="gene ID" value="ENSCMMG00000002512.1"/>
</dbReference>
<comment type="catalytic activity">
    <reaction evidence="6">
        <text>O-phospho-L-seryl-[protein] + H2O = L-seryl-[protein] + phosphate</text>
        <dbReference type="Rhea" id="RHEA:20629"/>
        <dbReference type="Rhea" id="RHEA-COMP:9863"/>
        <dbReference type="Rhea" id="RHEA-COMP:11604"/>
        <dbReference type="ChEBI" id="CHEBI:15377"/>
        <dbReference type="ChEBI" id="CHEBI:29999"/>
        <dbReference type="ChEBI" id="CHEBI:43474"/>
        <dbReference type="ChEBI" id="CHEBI:83421"/>
        <dbReference type="EC" id="3.1.3.16"/>
    </reaction>
</comment>
<dbReference type="GO" id="GO:0001706">
    <property type="term" value="P:endoderm formation"/>
    <property type="evidence" value="ECO:0007669"/>
    <property type="project" value="TreeGrafter"/>
</dbReference>
<evidence type="ECO:0000313" key="15">
    <source>
        <dbReference type="Ensembl" id="ENSCMMP00000003961.1"/>
    </source>
</evidence>
<dbReference type="CDD" id="cd14639">
    <property type="entry name" value="DSP_DUSP5"/>
    <property type="match status" value="1"/>
</dbReference>
<comment type="catalytic activity">
    <reaction evidence="7 10">
        <text>O-phospho-L-threonyl-[protein] + H2O = L-threonyl-[protein] + phosphate</text>
        <dbReference type="Rhea" id="RHEA:47004"/>
        <dbReference type="Rhea" id="RHEA-COMP:11060"/>
        <dbReference type="Rhea" id="RHEA-COMP:11605"/>
        <dbReference type="ChEBI" id="CHEBI:15377"/>
        <dbReference type="ChEBI" id="CHEBI:30013"/>
        <dbReference type="ChEBI" id="CHEBI:43474"/>
        <dbReference type="ChEBI" id="CHEBI:61977"/>
        <dbReference type="EC" id="3.1.3.16"/>
    </reaction>
</comment>
<dbReference type="SUPFAM" id="SSF52821">
    <property type="entry name" value="Rhodanese/Cell cycle control phosphatase"/>
    <property type="match status" value="1"/>
</dbReference>
<feature type="domain" description="Rhodanese" evidence="14">
    <location>
        <begin position="82"/>
        <end position="212"/>
    </location>
</feature>
<evidence type="ECO:0000259" key="14">
    <source>
        <dbReference type="PROSITE" id="PS50206"/>
    </source>
</evidence>
<dbReference type="EC" id="3.1.3.16" evidence="10"/>
<reference evidence="15" key="1">
    <citation type="submission" date="2018-09" db="EMBL/GenBank/DDBJ databases">
        <title>Common duck and Muscovy duck high density SNP chip.</title>
        <authorList>
            <person name="Vignal A."/>
            <person name="Thebault N."/>
            <person name="Warren W.C."/>
        </authorList>
    </citation>
    <scope>NUCLEOTIDE SEQUENCE [LARGE SCALE GENOMIC DNA]</scope>
</reference>
<dbReference type="Proteomes" id="UP000694556">
    <property type="component" value="Chromosome 6"/>
</dbReference>
<dbReference type="PROSITE" id="PS50206">
    <property type="entry name" value="RHODANESE_3"/>
    <property type="match status" value="1"/>
</dbReference>
<dbReference type="InterPro" id="IPR000387">
    <property type="entry name" value="Tyr_Pase_dom"/>
</dbReference>
<sequence>MGSAVRARPPIHINPRRRWPGFPARALRGAPIPSLSARLSAPPSVRPVHAERPRGSPAVGLPAAMKVTSLDCRQLRKLLRKEPSRCLVLDCRPYLSFSASCLRGSLNVNLNSVVMRRARGGAVPLHFVVPDEAARARLLRGGGDGTGPGGARLAAVVVLDQGTGHWQKLKKDSTAQIVLNALLSSLPEAGARVCFLKGGYETFNSQYPECCVDGKLIAPERNDVEKNLGSHCEKQGAPQQPAYDQGGPVEILPFLYLGSAYHASKCEFLANLHITALLNVSRKSSEPFKDQYCYKWIPVEDSHTADISSHFQEAIDFIDYVRRTGGKILVHCEAGISRSPTICMAYLMKTKKLRLEEAFDYIKQRRSLISPNFGFMGQLLQYESEILSSTPSPPVASCKREAASFFAEELTLGKNFEGSCFAFPTSVLSSVPIHSPVHQLKLSPMTASSSC</sequence>
<comment type="function">
    <text evidence="9">Dual specificity protein phosphatase; active with phosphotyrosine, phosphoserine and phosphothreonine residues. The highest relative activity is toward ERK1.</text>
</comment>
<evidence type="ECO:0000256" key="6">
    <source>
        <dbReference type="ARBA" id="ARBA00047761"/>
    </source>
</evidence>
<evidence type="ECO:0000256" key="5">
    <source>
        <dbReference type="ARBA" id="ARBA00023242"/>
    </source>
</evidence>
<dbReference type="InterPro" id="IPR003595">
    <property type="entry name" value="Tyr_Pase_cat"/>
</dbReference>
<comment type="similarity">
    <text evidence="2 10">Belongs to the protein-tyrosine phosphatase family. Non-receptor class dual specificity subfamily.</text>
</comment>
<dbReference type="InterPro" id="IPR000340">
    <property type="entry name" value="Dual-sp_phosphatase_cat-dom"/>
</dbReference>
<evidence type="ECO:0000256" key="9">
    <source>
        <dbReference type="ARBA" id="ARBA00059492"/>
    </source>
</evidence>
<feature type="domain" description="Tyrosine-protein phosphatase" evidence="12">
    <location>
        <begin position="247"/>
        <end position="388"/>
    </location>
</feature>
<evidence type="ECO:0000256" key="4">
    <source>
        <dbReference type="ARBA" id="ARBA00022912"/>
    </source>
</evidence>
<evidence type="ECO:0000259" key="12">
    <source>
        <dbReference type="PROSITE" id="PS50054"/>
    </source>
</evidence>
<keyword evidence="16" id="KW-1185">Reference proteome</keyword>
<dbReference type="CDD" id="cd01446">
    <property type="entry name" value="DSP_MapKP"/>
    <property type="match status" value="1"/>
</dbReference>
<dbReference type="GO" id="GO:0005737">
    <property type="term" value="C:cytoplasm"/>
    <property type="evidence" value="ECO:0007669"/>
    <property type="project" value="TreeGrafter"/>
</dbReference>